<dbReference type="Proteomes" id="UP000619545">
    <property type="component" value="Unassembled WGS sequence"/>
</dbReference>
<proteinExistence type="inferred from homology"/>
<evidence type="ECO:0000313" key="11">
    <source>
        <dbReference type="Proteomes" id="UP000619545"/>
    </source>
</evidence>
<dbReference type="InterPro" id="IPR050240">
    <property type="entry name" value="DNA_pol_type-B"/>
</dbReference>
<dbReference type="Gene3D" id="1.10.287.690">
    <property type="entry name" value="Helix hairpin bin"/>
    <property type="match status" value="1"/>
</dbReference>
<evidence type="ECO:0000256" key="2">
    <source>
        <dbReference type="ARBA" id="ARBA00022679"/>
    </source>
</evidence>
<keyword evidence="2 7" id="KW-0808">Transferase</keyword>
<dbReference type="OMA" id="YAHNSYY"/>
<dbReference type="SUPFAM" id="SSF53098">
    <property type="entry name" value="Ribonuclease H-like"/>
    <property type="match status" value="1"/>
</dbReference>
<evidence type="ECO:0000256" key="1">
    <source>
        <dbReference type="ARBA" id="ARBA00005755"/>
    </source>
</evidence>
<organism evidence="10 11">
    <name type="scientific">Methanopyrus kandleri</name>
    <dbReference type="NCBI Taxonomy" id="2320"/>
    <lineage>
        <taxon>Archaea</taxon>
        <taxon>Methanobacteriati</taxon>
        <taxon>Methanobacteriota</taxon>
        <taxon>Methanomada group</taxon>
        <taxon>Methanopyri</taxon>
        <taxon>Methanopyrales</taxon>
        <taxon>Methanopyraceae</taxon>
        <taxon>Methanopyrus</taxon>
    </lineage>
</organism>
<dbReference type="InterPro" id="IPR006172">
    <property type="entry name" value="DNA-dir_DNA_pol_B"/>
</dbReference>
<dbReference type="InterPro" id="IPR017964">
    <property type="entry name" value="DNA-dir_DNA_pol_B_CS"/>
</dbReference>
<dbReference type="GO" id="GO:0003677">
    <property type="term" value="F:DNA binding"/>
    <property type="evidence" value="ECO:0007669"/>
    <property type="project" value="UniProtKB-KW"/>
</dbReference>
<dbReference type="Gene3D" id="3.30.342.10">
    <property type="entry name" value="DNA Polymerase, chain B, domain 1"/>
    <property type="match status" value="1"/>
</dbReference>
<dbReference type="RefSeq" id="WP_011019407.1">
    <property type="nucleotide sequence ID" value="NZ_DUJS01000001.1"/>
</dbReference>
<dbReference type="GO" id="GO:0000166">
    <property type="term" value="F:nucleotide binding"/>
    <property type="evidence" value="ECO:0007669"/>
    <property type="project" value="InterPro"/>
</dbReference>
<protein>
    <recommendedName>
        <fullName evidence="7">DNA polymerase</fullName>
        <ecNumber evidence="7">2.7.7.7</ecNumber>
    </recommendedName>
</protein>
<comment type="similarity">
    <text evidence="1 7">Belongs to the DNA polymerase type-B family.</text>
</comment>
<dbReference type="GO" id="GO:0003887">
    <property type="term" value="F:DNA-directed DNA polymerase activity"/>
    <property type="evidence" value="ECO:0007669"/>
    <property type="project" value="UniProtKB-KW"/>
</dbReference>
<dbReference type="InterPro" id="IPR043502">
    <property type="entry name" value="DNA/RNA_pol_sf"/>
</dbReference>
<keyword evidence="3 7" id="KW-0548">Nucleotidyltransferase</keyword>
<dbReference type="AlphaFoldDB" id="A0A832T907"/>
<feature type="domain" description="DNA-directed DNA polymerase family B multifunctional" evidence="8">
    <location>
        <begin position="406"/>
        <end position="808"/>
    </location>
</feature>
<dbReference type="Gene3D" id="3.30.420.10">
    <property type="entry name" value="Ribonuclease H-like superfamily/Ribonuclease H"/>
    <property type="match status" value="1"/>
</dbReference>
<dbReference type="Pfam" id="PF03104">
    <property type="entry name" value="DNA_pol_B_exo1"/>
    <property type="match status" value="1"/>
</dbReference>
<keyword evidence="5 7" id="KW-0238">DNA-binding</keyword>
<dbReference type="InterPro" id="IPR006134">
    <property type="entry name" value="DNA-dir_DNA_pol_B_multi_dom"/>
</dbReference>
<dbReference type="CDD" id="cd05536">
    <property type="entry name" value="POLBc_B3"/>
    <property type="match status" value="1"/>
</dbReference>
<keyword evidence="4 7" id="KW-0239">DNA-directed DNA polymerase</keyword>
<dbReference type="InterPro" id="IPR042087">
    <property type="entry name" value="DNA_pol_B_thumb"/>
</dbReference>
<dbReference type="InterPro" id="IPR006133">
    <property type="entry name" value="DNA-dir_DNA_pol_B_exonuc"/>
</dbReference>
<dbReference type="Gene3D" id="3.90.1600.10">
    <property type="entry name" value="Palm domain of DNA polymerase"/>
    <property type="match status" value="1"/>
</dbReference>
<dbReference type="InterPro" id="IPR036397">
    <property type="entry name" value="RNaseH_sf"/>
</dbReference>
<dbReference type="SMART" id="SM00486">
    <property type="entry name" value="POLBc"/>
    <property type="match status" value="1"/>
</dbReference>
<dbReference type="PROSITE" id="PS00116">
    <property type="entry name" value="DNA_POLYMERASE_B"/>
    <property type="match status" value="1"/>
</dbReference>
<dbReference type="SUPFAM" id="SSF56672">
    <property type="entry name" value="DNA/RNA polymerases"/>
    <property type="match status" value="1"/>
</dbReference>
<evidence type="ECO:0000256" key="5">
    <source>
        <dbReference type="ARBA" id="ARBA00023125"/>
    </source>
</evidence>
<evidence type="ECO:0000256" key="3">
    <source>
        <dbReference type="ARBA" id="ARBA00022695"/>
    </source>
</evidence>
<dbReference type="Gene3D" id="1.10.132.60">
    <property type="entry name" value="DNA polymerase family B, C-terminal domain"/>
    <property type="match status" value="1"/>
</dbReference>
<dbReference type="InterPro" id="IPR012337">
    <property type="entry name" value="RNaseH-like_sf"/>
</dbReference>
<name>A0A832T907_9EURY</name>
<dbReference type="GeneID" id="1477140"/>
<comment type="catalytic activity">
    <reaction evidence="6 7">
        <text>DNA(n) + a 2'-deoxyribonucleoside 5'-triphosphate = DNA(n+1) + diphosphate</text>
        <dbReference type="Rhea" id="RHEA:22508"/>
        <dbReference type="Rhea" id="RHEA-COMP:17339"/>
        <dbReference type="Rhea" id="RHEA-COMP:17340"/>
        <dbReference type="ChEBI" id="CHEBI:33019"/>
        <dbReference type="ChEBI" id="CHEBI:61560"/>
        <dbReference type="ChEBI" id="CHEBI:173112"/>
        <dbReference type="EC" id="2.7.7.7"/>
    </reaction>
</comment>
<sequence length="830" mass="94561">MLRTVWVDYARKGEPDVILVGRREDGNPAALVVKGFRPYFYAEVEDGFDPSEVERLSGVVEVEEVLLEHPYGGDRVELLRIVATYPKVVPKLREQVKKLDGVKEVYEADIPFVRRAAVDLNLPPASEVDVSDLDTGSWSGLPAYFADVEDARELDHRPYPIEDLVVASFDLEVLAEPGTTIKGASGPIIAISFAYSTPDGERRNYVITWKGEDESFEVDGVETEVIVCRSEAAALRRFFDEFRRVDPDVVFTYNGDEFDLPYLQHRAGKLGIDVSPLARPAGKRGIILKHGGGRYASDIFGRAHVDLYHTARKNLKLERFTLEEAVKDVLGVEKEEMELADINEAWKRGNLDELMRYSAEDAHYTLELGLELAQVELELSYLTRLPLPDATRFSFGQLAEWRAIYKARQEDILVPNKPTRDEYKRRRRKAYKGAIVFEPEIGLHENVVCVDFASLYPNVMVAHNISPDTFDCDCCPRVTVEEVDDPTDATVAPDVGHKFCKRRKGFFPRLVEGLIERRRELKRRLRKLDTESHPHEAKILDVRQQAYKVLANSYYGYMGWANARWFCRECAESVTAWGRYYISEVRRIAEEKYGLKVVYGDTDSLFVKLPDADLEETIERVKEFLKEVNGRLPVELELEDAYKRILFVTKKKYAGYTEDGKIVTKGLEVVRRDWAPIARETQRRVLKRILADNDPEAALKEIHEVLERLKSGDVDIDELAVTSQLTKKPSEYVQKGPHVRAALRLARHLGVEPEPGTIVRYVIVRGPGSVSDKAYPVELVREEGKEPDVDYYIEHQILPAVERIMRAIGYSRGQIVGETASQKTLDQFFG</sequence>
<evidence type="ECO:0000313" key="10">
    <source>
        <dbReference type="EMBL" id="HII69671.1"/>
    </source>
</evidence>
<gene>
    <name evidence="10" type="ORF">HA336_00370</name>
</gene>
<feature type="domain" description="DNA-directed DNA polymerase family B exonuclease" evidence="9">
    <location>
        <begin position="104"/>
        <end position="324"/>
    </location>
</feature>
<dbReference type="PANTHER" id="PTHR10322:SF23">
    <property type="entry name" value="DNA POLYMERASE DELTA CATALYTIC SUBUNIT"/>
    <property type="match status" value="1"/>
</dbReference>
<dbReference type="CDD" id="cd05780">
    <property type="entry name" value="DNA_polB_Kod1_like_exo"/>
    <property type="match status" value="1"/>
</dbReference>
<evidence type="ECO:0000259" key="8">
    <source>
        <dbReference type="Pfam" id="PF00136"/>
    </source>
</evidence>
<dbReference type="PANTHER" id="PTHR10322">
    <property type="entry name" value="DNA POLYMERASE CATALYTIC SUBUNIT"/>
    <property type="match status" value="1"/>
</dbReference>
<comment type="caution">
    <text evidence="10">The sequence shown here is derived from an EMBL/GenBank/DDBJ whole genome shotgun (WGS) entry which is preliminary data.</text>
</comment>
<evidence type="ECO:0000256" key="6">
    <source>
        <dbReference type="ARBA" id="ARBA00049244"/>
    </source>
</evidence>
<dbReference type="PRINTS" id="PR00106">
    <property type="entry name" value="DNAPOLB"/>
</dbReference>
<dbReference type="EMBL" id="DUJS01000001">
    <property type="protein sequence ID" value="HII69671.1"/>
    <property type="molecule type" value="Genomic_DNA"/>
</dbReference>
<dbReference type="EC" id="2.7.7.7" evidence="7"/>
<evidence type="ECO:0000259" key="9">
    <source>
        <dbReference type="Pfam" id="PF03104"/>
    </source>
</evidence>
<dbReference type="GO" id="GO:0006261">
    <property type="term" value="P:DNA-templated DNA replication"/>
    <property type="evidence" value="ECO:0007669"/>
    <property type="project" value="TreeGrafter"/>
</dbReference>
<dbReference type="InterPro" id="IPR023211">
    <property type="entry name" value="DNA_pol_palm_dom_sf"/>
</dbReference>
<reference evidence="10" key="1">
    <citation type="journal article" date="2020" name="bioRxiv">
        <title>A rank-normalized archaeal taxonomy based on genome phylogeny resolves widespread incomplete and uneven classifications.</title>
        <authorList>
            <person name="Rinke C."/>
            <person name="Chuvochina M."/>
            <person name="Mussig A.J."/>
            <person name="Chaumeil P.-A."/>
            <person name="Waite D.W."/>
            <person name="Whitman W.B."/>
            <person name="Parks D.H."/>
            <person name="Hugenholtz P."/>
        </authorList>
    </citation>
    <scope>NUCLEOTIDE SEQUENCE</scope>
    <source>
        <strain evidence="10">UBA8853</strain>
    </source>
</reference>
<evidence type="ECO:0000256" key="4">
    <source>
        <dbReference type="ARBA" id="ARBA00022932"/>
    </source>
</evidence>
<dbReference type="Pfam" id="PF00136">
    <property type="entry name" value="DNA_pol_B"/>
    <property type="match status" value="1"/>
</dbReference>
<accession>A0A832T907</accession>
<evidence type="ECO:0000256" key="7">
    <source>
        <dbReference type="RuleBase" id="RU000442"/>
    </source>
</evidence>
<dbReference type="NCBIfam" id="TIGR00592">
    <property type="entry name" value="pol2"/>
    <property type="match status" value="1"/>
</dbReference>
<keyword evidence="7" id="KW-0235">DNA replication</keyword>